<dbReference type="InterPro" id="IPR039569">
    <property type="entry name" value="FAS1-like_DH_region"/>
</dbReference>
<dbReference type="Proteomes" id="UP001143362">
    <property type="component" value="Unassembled WGS sequence"/>
</dbReference>
<dbReference type="CDD" id="cd03441">
    <property type="entry name" value="R_hydratase_like"/>
    <property type="match status" value="1"/>
</dbReference>
<protein>
    <recommendedName>
        <fullName evidence="1">FAS1-like dehydratase domain-containing protein</fullName>
    </recommendedName>
</protein>
<dbReference type="EMBL" id="SHNN01000003">
    <property type="protein sequence ID" value="MCX2982360.1"/>
    <property type="molecule type" value="Genomic_DNA"/>
</dbReference>
<dbReference type="SUPFAM" id="SSF54637">
    <property type="entry name" value="Thioesterase/thiol ester dehydrase-isomerase"/>
    <property type="match status" value="1"/>
</dbReference>
<sequence length="177" mass="19552">MSATLPDLQQYVGKEFGPFHSWDPVNAPMIRHWCEAMGDTNPIYTSDQAAQAVEHQQLVAPPTMLQAWSMVGYAGERAPGSSSGSAFAVLEVLEAAGYPGVVAVNCEQEYEQYLQPGDEIYYKAELESISAEKTTALGTGFFATEKSTFYNQRDELVGTMRFRVFKYRPGSRENADG</sequence>
<comment type="caution">
    <text evidence="2">The sequence shown here is derived from an EMBL/GenBank/DDBJ whole genome shotgun (WGS) entry which is preliminary data.</text>
</comment>
<dbReference type="RefSeq" id="WP_279246385.1">
    <property type="nucleotide sequence ID" value="NZ_SHNN01000003.1"/>
</dbReference>
<reference evidence="2" key="1">
    <citation type="submission" date="2019-02" db="EMBL/GenBank/DDBJ databases">
        <authorList>
            <person name="Li S.-H."/>
        </authorList>
    </citation>
    <scope>NUCLEOTIDE SEQUENCE</scope>
    <source>
        <strain evidence="2">IMCC14734</strain>
    </source>
</reference>
<gene>
    <name evidence="2" type="ORF">EYC98_15965</name>
</gene>
<dbReference type="Pfam" id="PF13452">
    <property type="entry name" value="FAS1_DH_region"/>
    <property type="match status" value="1"/>
</dbReference>
<proteinExistence type="predicted"/>
<evidence type="ECO:0000313" key="2">
    <source>
        <dbReference type="EMBL" id="MCX2982360.1"/>
    </source>
</evidence>
<evidence type="ECO:0000313" key="3">
    <source>
        <dbReference type="Proteomes" id="UP001143362"/>
    </source>
</evidence>
<name>A0ABT3TJ63_9GAMM</name>
<accession>A0ABT3TJ63</accession>
<evidence type="ECO:0000259" key="1">
    <source>
        <dbReference type="Pfam" id="PF13452"/>
    </source>
</evidence>
<feature type="domain" description="FAS1-like dehydratase" evidence="1">
    <location>
        <begin position="12"/>
        <end position="159"/>
    </location>
</feature>
<dbReference type="InterPro" id="IPR029069">
    <property type="entry name" value="HotDog_dom_sf"/>
</dbReference>
<organism evidence="2 3">
    <name type="scientific">Candidatus Litorirhabdus singularis</name>
    <dbReference type="NCBI Taxonomy" id="2518993"/>
    <lineage>
        <taxon>Bacteria</taxon>
        <taxon>Pseudomonadati</taxon>
        <taxon>Pseudomonadota</taxon>
        <taxon>Gammaproteobacteria</taxon>
        <taxon>Cellvibrionales</taxon>
        <taxon>Halieaceae</taxon>
        <taxon>Candidatus Litorirhabdus</taxon>
    </lineage>
</organism>
<keyword evidence="3" id="KW-1185">Reference proteome</keyword>
<dbReference type="Gene3D" id="3.10.129.10">
    <property type="entry name" value="Hotdog Thioesterase"/>
    <property type="match status" value="1"/>
</dbReference>